<name>A0A7K6UCT8_9AVES</name>
<gene>
    <name evidence="2" type="primary">Faap100</name>
    <name evidence="2" type="ORF">AEGBEN_R09769</name>
</gene>
<dbReference type="InterPro" id="IPR029251">
    <property type="entry name" value="Faap100"/>
</dbReference>
<feature type="non-terminal residue" evidence="2">
    <location>
        <position position="343"/>
    </location>
</feature>
<keyword evidence="3" id="KW-1185">Reference proteome</keyword>
<dbReference type="Proteomes" id="UP000559068">
    <property type="component" value="Unassembled WGS sequence"/>
</dbReference>
<reference evidence="2 3" key="1">
    <citation type="submission" date="2019-09" db="EMBL/GenBank/DDBJ databases">
        <title>Bird 10,000 Genomes (B10K) Project - Family phase.</title>
        <authorList>
            <person name="Zhang G."/>
        </authorList>
    </citation>
    <scope>NUCLEOTIDE SEQUENCE [LARGE SCALE GENOMIC DNA]</scope>
    <source>
        <strain evidence="2">B10K-DU-029-76</strain>
        <tissue evidence="2">Heart</tissue>
    </source>
</reference>
<accession>A0A7K6UCT8</accession>
<dbReference type="AlphaFoldDB" id="A0A7K6UCT8"/>
<proteinExistence type="predicted"/>
<protein>
    <submittedName>
        <fullName evidence="2">FP100 protein</fullName>
    </submittedName>
</protein>
<evidence type="ECO:0000313" key="3">
    <source>
        <dbReference type="Proteomes" id="UP000559068"/>
    </source>
</evidence>
<dbReference type="EMBL" id="VZRW01009737">
    <property type="protein sequence ID" value="NWX20652.1"/>
    <property type="molecule type" value="Genomic_DNA"/>
</dbReference>
<feature type="region of interest" description="Disordered" evidence="1">
    <location>
        <begin position="266"/>
        <end position="286"/>
    </location>
</feature>
<dbReference type="PANTHER" id="PTHR14890:SF1">
    <property type="entry name" value="FANCONI ANEMIA CORE COMPLEX-ASSOCIATED PROTEIN 100"/>
    <property type="match status" value="1"/>
</dbReference>
<organism evidence="2 3">
    <name type="scientific">Aegotheles bennettii</name>
    <dbReference type="NCBI Taxonomy" id="48278"/>
    <lineage>
        <taxon>Eukaryota</taxon>
        <taxon>Metazoa</taxon>
        <taxon>Chordata</taxon>
        <taxon>Craniata</taxon>
        <taxon>Vertebrata</taxon>
        <taxon>Euteleostomi</taxon>
        <taxon>Archelosauria</taxon>
        <taxon>Archosauria</taxon>
        <taxon>Dinosauria</taxon>
        <taxon>Saurischia</taxon>
        <taxon>Theropoda</taxon>
        <taxon>Coelurosauria</taxon>
        <taxon>Aves</taxon>
        <taxon>Neognathae</taxon>
        <taxon>Neoaves</taxon>
        <taxon>Strisores</taxon>
        <taxon>Caprimulgiformes</taxon>
        <taxon>Aegothelidae</taxon>
        <taxon>Aegotheles</taxon>
    </lineage>
</organism>
<comment type="caution">
    <text evidence="2">The sequence shown here is derived from an EMBL/GenBank/DDBJ whole genome shotgun (WGS) entry which is preliminary data.</text>
</comment>
<dbReference type="OrthoDB" id="6495021at2759"/>
<dbReference type="PANTHER" id="PTHR14890">
    <property type="entry name" value="FANCONI ANEMIA CORE COMPLEX-ASSOCIATED PROTEIN 100"/>
    <property type="match status" value="1"/>
</dbReference>
<dbReference type="GO" id="GO:0036297">
    <property type="term" value="P:interstrand cross-link repair"/>
    <property type="evidence" value="ECO:0007669"/>
    <property type="project" value="InterPro"/>
</dbReference>
<sequence>PAGESELLALSAKGRLMSCGLCSPEDPDVGLTPAEAGRRIKELLSGIGNTSERVSFLKKAVDQKNRALASLNQVMNVSAALLSSQEGQKPIACTVTANWSCLLLQDTVTISCLLENCSEYSLEEGWTLCVQLLASPCALEEESSVDSGTTFTFPIDQLLPGNKRELTLPLGPSADTKLDLPLTISCALYYSLRDILGSGSDSSEALDDFLPDDSPILSPDREGICLPLSECTIDILQCLRFESSPPAPDTSPPAPADPVETFLEVSREQTDPEGGKAAGEGSLSPSAASIRVSSELLRSALKTSSSEVPLCCATLRWLLAENAGAVVPSSGEVASVRGAAPDG</sequence>
<dbReference type="GO" id="GO:0005654">
    <property type="term" value="C:nucleoplasm"/>
    <property type="evidence" value="ECO:0007669"/>
    <property type="project" value="TreeGrafter"/>
</dbReference>
<evidence type="ECO:0000256" key="1">
    <source>
        <dbReference type="SAM" id="MobiDB-lite"/>
    </source>
</evidence>
<dbReference type="Pfam" id="PF15146">
    <property type="entry name" value="FANCAA"/>
    <property type="match status" value="1"/>
</dbReference>
<dbReference type="GO" id="GO:0043240">
    <property type="term" value="C:Fanconi anaemia nuclear complex"/>
    <property type="evidence" value="ECO:0007669"/>
    <property type="project" value="InterPro"/>
</dbReference>
<evidence type="ECO:0000313" key="2">
    <source>
        <dbReference type="EMBL" id="NWX20652.1"/>
    </source>
</evidence>
<feature type="non-terminal residue" evidence="2">
    <location>
        <position position="1"/>
    </location>
</feature>